<evidence type="ECO:0000259" key="4">
    <source>
        <dbReference type="PROSITE" id="PS50932"/>
    </source>
</evidence>
<protein>
    <submittedName>
        <fullName evidence="5">Transcriptional regulator, LacI family</fullName>
    </submittedName>
</protein>
<dbReference type="SMART" id="SM00354">
    <property type="entry name" value="HTH_LACI"/>
    <property type="match status" value="1"/>
</dbReference>
<dbReference type="PANTHER" id="PTHR30146:SF145">
    <property type="entry name" value="RIBOSE OPERON REPRESSOR"/>
    <property type="match status" value="1"/>
</dbReference>
<dbReference type="PROSITE" id="PS00356">
    <property type="entry name" value="HTH_LACI_1"/>
    <property type="match status" value="1"/>
</dbReference>
<accession>A0A1G5NUF3</accession>
<dbReference type="CDD" id="cd19977">
    <property type="entry name" value="PBP1_EndR-like"/>
    <property type="match status" value="1"/>
</dbReference>
<keyword evidence="1" id="KW-0805">Transcription regulation</keyword>
<keyword evidence="3" id="KW-0804">Transcription</keyword>
<dbReference type="PANTHER" id="PTHR30146">
    <property type="entry name" value="LACI-RELATED TRANSCRIPTIONAL REPRESSOR"/>
    <property type="match status" value="1"/>
</dbReference>
<evidence type="ECO:0000256" key="3">
    <source>
        <dbReference type="ARBA" id="ARBA00023163"/>
    </source>
</evidence>
<dbReference type="Pfam" id="PF13377">
    <property type="entry name" value="Peripla_BP_3"/>
    <property type="match status" value="1"/>
</dbReference>
<name>A0A1G5NUF3_AFIMA</name>
<organism evidence="5 6">
    <name type="scientific">Afifella marina DSM 2698</name>
    <dbReference type="NCBI Taxonomy" id="1120955"/>
    <lineage>
        <taxon>Bacteria</taxon>
        <taxon>Pseudomonadati</taxon>
        <taxon>Pseudomonadota</taxon>
        <taxon>Alphaproteobacteria</taxon>
        <taxon>Hyphomicrobiales</taxon>
        <taxon>Afifellaceae</taxon>
        <taxon>Afifella</taxon>
    </lineage>
</organism>
<evidence type="ECO:0000313" key="6">
    <source>
        <dbReference type="Proteomes" id="UP000199347"/>
    </source>
</evidence>
<sequence>MSISIKDVAEKAGVSVATVSRVLSEGPVRADTKERVHAAIKALGYRPNLSARRLRTQHAQTIGLIVSDIRNPFFTAVGRGVEDAAYRAGMRVLLCNTDENVERERMYLRLMQEERVTGLILAPTLAMLDQLQKNPLQFPAVLIDRAGAGGLYDSVVLDNREAANTLVEHLFEEGYRRIGGVFGQTSATGLERRDGYCASMKARGLTPDPRLLPPTVDAGEKAMSEWLAGPDAPEAIIASNGLLLMGVVKAAQRLGRAIPSDLAVAGFDNEDWTEVVGPGLTVIEQPVHDIGRNAMSLLFDRLQNPGLAPRKVVLSGRCIVRGSTLASKPAALAENRSAPLTGAAAMNP</sequence>
<dbReference type="SUPFAM" id="SSF53822">
    <property type="entry name" value="Periplasmic binding protein-like I"/>
    <property type="match status" value="1"/>
</dbReference>
<dbReference type="Pfam" id="PF00356">
    <property type="entry name" value="LacI"/>
    <property type="match status" value="1"/>
</dbReference>
<dbReference type="GO" id="GO:0000976">
    <property type="term" value="F:transcription cis-regulatory region binding"/>
    <property type="evidence" value="ECO:0007669"/>
    <property type="project" value="TreeGrafter"/>
</dbReference>
<dbReference type="InterPro" id="IPR046335">
    <property type="entry name" value="LacI/GalR-like_sensor"/>
</dbReference>
<dbReference type="SUPFAM" id="SSF47413">
    <property type="entry name" value="lambda repressor-like DNA-binding domains"/>
    <property type="match status" value="1"/>
</dbReference>
<dbReference type="Gene3D" id="1.10.260.40">
    <property type="entry name" value="lambda repressor-like DNA-binding domains"/>
    <property type="match status" value="1"/>
</dbReference>
<keyword evidence="2" id="KW-0238">DNA-binding</keyword>
<dbReference type="Proteomes" id="UP000199347">
    <property type="component" value="Unassembled WGS sequence"/>
</dbReference>
<dbReference type="InterPro" id="IPR028082">
    <property type="entry name" value="Peripla_BP_I"/>
</dbReference>
<evidence type="ECO:0000313" key="5">
    <source>
        <dbReference type="EMBL" id="SCZ40986.1"/>
    </source>
</evidence>
<keyword evidence="6" id="KW-1185">Reference proteome</keyword>
<dbReference type="AlphaFoldDB" id="A0A1G5NUF3"/>
<feature type="domain" description="HTH lacI-type" evidence="4">
    <location>
        <begin position="3"/>
        <end position="56"/>
    </location>
</feature>
<dbReference type="RefSeq" id="WP_092814096.1">
    <property type="nucleotide sequence ID" value="NZ_FMVW01000006.1"/>
</dbReference>
<gene>
    <name evidence="5" type="ORF">SAMN03080610_02690</name>
</gene>
<dbReference type="Gene3D" id="3.40.50.2300">
    <property type="match status" value="2"/>
</dbReference>
<dbReference type="PROSITE" id="PS50932">
    <property type="entry name" value="HTH_LACI_2"/>
    <property type="match status" value="1"/>
</dbReference>
<evidence type="ECO:0000256" key="1">
    <source>
        <dbReference type="ARBA" id="ARBA00023015"/>
    </source>
</evidence>
<dbReference type="CDD" id="cd01392">
    <property type="entry name" value="HTH_LacI"/>
    <property type="match status" value="1"/>
</dbReference>
<dbReference type="InterPro" id="IPR010982">
    <property type="entry name" value="Lambda_DNA-bd_dom_sf"/>
</dbReference>
<proteinExistence type="predicted"/>
<dbReference type="STRING" id="1120955.SAMN03080610_02690"/>
<dbReference type="OrthoDB" id="5171752at2"/>
<dbReference type="InterPro" id="IPR000843">
    <property type="entry name" value="HTH_LacI"/>
</dbReference>
<evidence type="ECO:0000256" key="2">
    <source>
        <dbReference type="ARBA" id="ARBA00023125"/>
    </source>
</evidence>
<reference evidence="5 6" key="1">
    <citation type="submission" date="2016-10" db="EMBL/GenBank/DDBJ databases">
        <authorList>
            <person name="de Groot N.N."/>
        </authorList>
    </citation>
    <scope>NUCLEOTIDE SEQUENCE [LARGE SCALE GENOMIC DNA]</scope>
    <source>
        <strain evidence="5 6">DSM 2698</strain>
    </source>
</reference>
<dbReference type="GO" id="GO:0003700">
    <property type="term" value="F:DNA-binding transcription factor activity"/>
    <property type="evidence" value="ECO:0007669"/>
    <property type="project" value="TreeGrafter"/>
</dbReference>
<dbReference type="EMBL" id="FMVW01000006">
    <property type="protein sequence ID" value="SCZ40986.1"/>
    <property type="molecule type" value="Genomic_DNA"/>
</dbReference>
<dbReference type="PRINTS" id="PR00036">
    <property type="entry name" value="HTHLACI"/>
</dbReference>